<accession>A0AAV5D218</accession>
<gene>
    <name evidence="2" type="primary">ga22058</name>
    <name evidence="2" type="ORF">PR202_ga22058</name>
</gene>
<dbReference type="GO" id="GO:0031559">
    <property type="term" value="F:oxidosqualene cyclase activity"/>
    <property type="evidence" value="ECO:0007669"/>
    <property type="project" value="UniProtKB-ARBA"/>
</dbReference>
<proteinExistence type="inferred from homology"/>
<comment type="caution">
    <text evidence="2">The sequence shown here is derived from an EMBL/GenBank/DDBJ whole genome shotgun (WGS) entry which is preliminary data.</text>
</comment>
<dbReference type="PANTHER" id="PTHR11764">
    <property type="entry name" value="TERPENE CYCLASE/MUTASE FAMILY MEMBER"/>
    <property type="match status" value="1"/>
</dbReference>
<dbReference type="GO" id="GO:0016104">
    <property type="term" value="P:triterpenoid biosynthetic process"/>
    <property type="evidence" value="ECO:0007669"/>
    <property type="project" value="InterPro"/>
</dbReference>
<dbReference type="EMBL" id="BQKI01000011">
    <property type="protein sequence ID" value="GJN04505.1"/>
    <property type="molecule type" value="Genomic_DNA"/>
</dbReference>
<name>A0AAV5D218_ELECO</name>
<dbReference type="PANTHER" id="PTHR11764:SF20">
    <property type="entry name" value="LANOSTEROL SYNTHASE"/>
    <property type="match status" value="1"/>
</dbReference>
<dbReference type="Proteomes" id="UP001054889">
    <property type="component" value="Unassembled WGS sequence"/>
</dbReference>
<dbReference type="AlphaFoldDB" id="A0AAV5D218"/>
<keyword evidence="3" id="KW-1185">Reference proteome</keyword>
<evidence type="ECO:0000313" key="3">
    <source>
        <dbReference type="Proteomes" id="UP001054889"/>
    </source>
</evidence>
<dbReference type="GO" id="GO:0005811">
    <property type="term" value="C:lipid droplet"/>
    <property type="evidence" value="ECO:0007669"/>
    <property type="project" value="InterPro"/>
</dbReference>
<dbReference type="InterPro" id="IPR018333">
    <property type="entry name" value="Squalene_cyclase"/>
</dbReference>
<reference evidence="2" key="2">
    <citation type="submission" date="2021-12" db="EMBL/GenBank/DDBJ databases">
        <title>Resequencing data analysis of finger millet.</title>
        <authorList>
            <person name="Hatakeyama M."/>
            <person name="Aluri S."/>
            <person name="Balachadran M.T."/>
            <person name="Sivarajan S.R."/>
            <person name="Poveda L."/>
            <person name="Shimizu-Inatsugi R."/>
            <person name="Schlapbach R."/>
            <person name="Sreeman S.M."/>
            <person name="Shimizu K.K."/>
        </authorList>
    </citation>
    <scope>NUCLEOTIDE SEQUENCE</scope>
</reference>
<protein>
    <submittedName>
        <fullName evidence="2">Uncharacterized protein</fullName>
    </submittedName>
</protein>
<evidence type="ECO:0000313" key="2">
    <source>
        <dbReference type="EMBL" id="GJN04505.1"/>
    </source>
</evidence>
<evidence type="ECO:0000256" key="1">
    <source>
        <dbReference type="ARBA" id="ARBA00009755"/>
    </source>
</evidence>
<reference evidence="2" key="1">
    <citation type="journal article" date="2018" name="DNA Res.">
        <title>Multiple hybrid de novo genome assembly of finger millet, an orphan allotetraploid crop.</title>
        <authorList>
            <person name="Hatakeyama M."/>
            <person name="Aluri S."/>
            <person name="Balachadran M.T."/>
            <person name="Sivarajan S.R."/>
            <person name="Patrignani A."/>
            <person name="Gruter S."/>
            <person name="Poveda L."/>
            <person name="Shimizu-Inatsugi R."/>
            <person name="Baeten J."/>
            <person name="Francoijs K.J."/>
            <person name="Nataraja K.N."/>
            <person name="Reddy Y.A.N."/>
            <person name="Phadnis S."/>
            <person name="Ravikumar R.L."/>
            <person name="Schlapbach R."/>
            <person name="Sreeman S.M."/>
            <person name="Shimizu K.K."/>
        </authorList>
    </citation>
    <scope>NUCLEOTIDE SEQUENCE</scope>
</reference>
<comment type="similarity">
    <text evidence="1">Belongs to the terpene cyclase/mutase family.</text>
</comment>
<sequence>MWRLKISEGSGPWLQSANKFLGRHVWEFDPDAGTADERAEVERLRREFTENRFDGRVCQDLFMRMQDENDVGLGKREGVGHLATTESSWSSSGSRPYRPDRQRILGSSARTTHIASLKPGHTLLLPLPCLCFNSTDNRWSTGHGLRQAPVSSNSITLFYDHGSVASCSCRCRNHYPVKLIS</sequence>
<organism evidence="2 3">
    <name type="scientific">Eleusine coracana subsp. coracana</name>
    <dbReference type="NCBI Taxonomy" id="191504"/>
    <lineage>
        <taxon>Eukaryota</taxon>
        <taxon>Viridiplantae</taxon>
        <taxon>Streptophyta</taxon>
        <taxon>Embryophyta</taxon>
        <taxon>Tracheophyta</taxon>
        <taxon>Spermatophyta</taxon>
        <taxon>Magnoliopsida</taxon>
        <taxon>Liliopsida</taxon>
        <taxon>Poales</taxon>
        <taxon>Poaceae</taxon>
        <taxon>PACMAD clade</taxon>
        <taxon>Chloridoideae</taxon>
        <taxon>Cynodonteae</taxon>
        <taxon>Eleusininae</taxon>
        <taxon>Eleusine</taxon>
    </lineage>
</organism>